<sequence>DQWVVRLVPYLTGKAQIAYGNLDPAQATDYDYVKRTILRRCDICGEMYWQRFRTLQYKHGDQPRDIYIRLKDLFYKWIQPERKTVYELAERMIMEQFLQVLPEDVQVWVREHRPESGERAIALAEDYQLARRTTIKKG</sequence>
<reference evidence="3" key="1">
    <citation type="submission" date="2011-08" db="EMBL/GenBank/DDBJ databases">
        <title>The draft genome of Latimeria chalumnae.</title>
        <authorList>
            <person name="Di Palma F."/>
            <person name="Alfoldi J."/>
            <person name="Johnson J."/>
            <person name="Berlin A."/>
            <person name="Gnerre S."/>
            <person name="Jaffe D."/>
            <person name="MacCallum I."/>
            <person name="Young S."/>
            <person name="Walker B.J."/>
            <person name="Lander E."/>
            <person name="Lindblad-Toh K."/>
        </authorList>
    </citation>
    <scope>NUCLEOTIDE SEQUENCE [LARGE SCALE GENOMIC DNA]</scope>
    <source>
        <strain evidence="3">Wild caught</strain>
    </source>
</reference>
<dbReference type="eggNOG" id="KOG1721">
    <property type="taxonomic scope" value="Eukaryota"/>
</dbReference>
<reference evidence="2" key="2">
    <citation type="submission" date="2025-08" db="UniProtKB">
        <authorList>
            <consortium name="Ensembl"/>
        </authorList>
    </citation>
    <scope>IDENTIFICATION</scope>
</reference>
<dbReference type="InterPro" id="IPR038269">
    <property type="entry name" value="SCAN_sf"/>
</dbReference>
<protein>
    <recommendedName>
        <fullName evidence="1">SCAN box domain-containing protein</fullName>
    </recommendedName>
</protein>
<dbReference type="InterPro" id="IPR003309">
    <property type="entry name" value="SCAN_dom"/>
</dbReference>
<name>H3A3U6_LATCH</name>
<dbReference type="PANTHER" id="PTHR46888:SF1">
    <property type="entry name" value="RIBONUCLEASE H"/>
    <property type="match status" value="1"/>
</dbReference>
<dbReference type="Gene3D" id="1.10.4020.10">
    <property type="entry name" value="DNA breaking-rejoining enzymes"/>
    <property type="match status" value="1"/>
</dbReference>
<evidence type="ECO:0000313" key="3">
    <source>
        <dbReference type="Proteomes" id="UP000008672"/>
    </source>
</evidence>
<reference evidence="2" key="3">
    <citation type="submission" date="2025-09" db="UniProtKB">
        <authorList>
            <consortium name="Ensembl"/>
        </authorList>
    </citation>
    <scope>IDENTIFICATION</scope>
</reference>
<dbReference type="CDD" id="cd07936">
    <property type="entry name" value="SCAN"/>
    <property type="match status" value="1"/>
</dbReference>
<dbReference type="Proteomes" id="UP000008672">
    <property type="component" value="Unassembled WGS sequence"/>
</dbReference>
<dbReference type="PANTHER" id="PTHR46888">
    <property type="entry name" value="ZINC KNUCKLE DOMAINCONTAINING PROTEIN-RELATED"/>
    <property type="match status" value="1"/>
</dbReference>
<dbReference type="SUPFAM" id="SSF47353">
    <property type="entry name" value="Retrovirus capsid dimerization domain-like"/>
    <property type="match status" value="1"/>
</dbReference>
<dbReference type="Pfam" id="PF02023">
    <property type="entry name" value="SCAN"/>
    <property type="match status" value="1"/>
</dbReference>
<accession>H3A3U6</accession>
<evidence type="ECO:0000313" key="2">
    <source>
        <dbReference type="Ensembl" id="ENSLACP00000004317.1"/>
    </source>
</evidence>
<dbReference type="STRING" id="7897.ENSLACP00000004317"/>
<evidence type="ECO:0000259" key="1">
    <source>
        <dbReference type="PROSITE" id="PS50804"/>
    </source>
</evidence>
<organism evidence="2 3">
    <name type="scientific">Latimeria chalumnae</name>
    <name type="common">Coelacanth</name>
    <dbReference type="NCBI Taxonomy" id="7897"/>
    <lineage>
        <taxon>Eukaryota</taxon>
        <taxon>Metazoa</taxon>
        <taxon>Chordata</taxon>
        <taxon>Craniata</taxon>
        <taxon>Vertebrata</taxon>
        <taxon>Euteleostomi</taxon>
        <taxon>Coelacanthiformes</taxon>
        <taxon>Coelacanthidae</taxon>
        <taxon>Latimeria</taxon>
    </lineage>
</organism>
<proteinExistence type="predicted"/>
<dbReference type="PROSITE" id="PS50804">
    <property type="entry name" value="SCAN_BOX"/>
    <property type="match status" value="1"/>
</dbReference>
<dbReference type="Ensembl" id="ENSLACT00000004355.1">
    <property type="protein sequence ID" value="ENSLACP00000004317.1"/>
    <property type="gene ID" value="ENSLACG00000003841.1"/>
</dbReference>
<dbReference type="OMA" id="REHEPKD"/>
<keyword evidence="3" id="KW-1185">Reference proteome</keyword>
<dbReference type="EMBL" id="AFYH01255514">
    <property type="status" value="NOT_ANNOTATED_CDS"/>
    <property type="molecule type" value="Genomic_DNA"/>
</dbReference>
<dbReference type="SMART" id="SM00431">
    <property type="entry name" value="SCAN"/>
    <property type="match status" value="1"/>
</dbReference>
<dbReference type="AlphaFoldDB" id="H3A3U6"/>
<dbReference type="GeneTree" id="ENSGT00940000159113"/>
<dbReference type="HOGENOM" id="CLU_002678_53_4_1"/>
<dbReference type="InParanoid" id="H3A3U6"/>
<feature type="domain" description="SCAN box" evidence="1">
    <location>
        <begin position="50"/>
        <end position="128"/>
    </location>
</feature>